<keyword evidence="1" id="KW-0863">Zinc-finger</keyword>
<keyword evidence="3" id="KW-1133">Transmembrane helix</keyword>
<comment type="caution">
    <text evidence="5">The sequence shown here is derived from an EMBL/GenBank/DDBJ whole genome shotgun (WGS) entry which is preliminary data.</text>
</comment>
<dbReference type="SMART" id="SM00184">
    <property type="entry name" value="RING"/>
    <property type="match status" value="1"/>
</dbReference>
<feature type="compositionally biased region" description="Basic and acidic residues" evidence="2">
    <location>
        <begin position="553"/>
        <end position="584"/>
    </location>
</feature>
<dbReference type="InterPro" id="IPR001841">
    <property type="entry name" value="Znf_RING"/>
</dbReference>
<dbReference type="SUPFAM" id="SSF51197">
    <property type="entry name" value="Clavaminate synthase-like"/>
    <property type="match status" value="1"/>
</dbReference>
<proteinExistence type="predicted"/>
<feature type="domain" description="RING-type" evidence="4">
    <location>
        <begin position="443"/>
        <end position="486"/>
    </location>
</feature>
<dbReference type="SUPFAM" id="SSF57850">
    <property type="entry name" value="RING/U-box"/>
    <property type="match status" value="1"/>
</dbReference>
<dbReference type="Pfam" id="PF13639">
    <property type="entry name" value="zf-RING_2"/>
    <property type="match status" value="1"/>
</dbReference>
<dbReference type="Gene3D" id="3.30.40.10">
    <property type="entry name" value="Zinc/RING finger domain, C3HC4 (zinc finger)"/>
    <property type="match status" value="1"/>
</dbReference>
<evidence type="ECO:0000313" key="5">
    <source>
        <dbReference type="EMBL" id="KAK9775471.1"/>
    </source>
</evidence>
<name>A0ABR2XNU9_9PEZI</name>
<keyword evidence="1" id="KW-0862">Zinc</keyword>
<reference evidence="5 6" key="1">
    <citation type="submission" date="2024-02" db="EMBL/GenBank/DDBJ databases">
        <title>First draft genome assembly of two strains of Seiridium cardinale.</title>
        <authorList>
            <person name="Emiliani G."/>
            <person name="Scali E."/>
        </authorList>
    </citation>
    <scope>NUCLEOTIDE SEQUENCE [LARGE SCALE GENOMIC DNA]</scope>
    <source>
        <strain evidence="5 6">BM-138-000479</strain>
    </source>
</reference>
<keyword evidence="6" id="KW-1185">Reference proteome</keyword>
<dbReference type="Proteomes" id="UP001465668">
    <property type="component" value="Unassembled WGS sequence"/>
</dbReference>
<gene>
    <name evidence="5" type="ORF">SCAR479_07860</name>
</gene>
<evidence type="ECO:0000259" key="4">
    <source>
        <dbReference type="PROSITE" id="PS50089"/>
    </source>
</evidence>
<keyword evidence="3" id="KW-0472">Membrane</keyword>
<dbReference type="PANTHER" id="PTHR31630:SF6">
    <property type="entry name" value="PHYTANOYL-COA DIOXYGENASE-RELATED"/>
    <property type="match status" value="1"/>
</dbReference>
<dbReference type="PANTHER" id="PTHR31630">
    <property type="entry name" value="PHYTANOYL-COA DIOXYGENASE-RELATED-RELATED"/>
    <property type="match status" value="1"/>
</dbReference>
<evidence type="ECO:0000313" key="6">
    <source>
        <dbReference type="Proteomes" id="UP001465668"/>
    </source>
</evidence>
<dbReference type="PROSITE" id="PS50089">
    <property type="entry name" value="ZF_RING_2"/>
    <property type="match status" value="1"/>
</dbReference>
<feature type="transmembrane region" description="Helical" evidence="3">
    <location>
        <begin position="328"/>
        <end position="353"/>
    </location>
</feature>
<dbReference type="EMBL" id="JARVKM010000034">
    <property type="protein sequence ID" value="KAK9775471.1"/>
    <property type="molecule type" value="Genomic_DNA"/>
</dbReference>
<evidence type="ECO:0000256" key="1">
    <source>
        <dbReference type="PROSITE-ProRule" id="PRU00175"/>
    </source>
</evidence>
<evidence type="ECO:0000256" key="3">
    <source>
        <dbReference type="SAM" id="Phobius"/>
    </source>
</evidence>
<protein>
    <recommendedName>
        <fullName evidence="4">RING-type domain-containing protein</fullName>
    </recommendedName>
</protein>
<feature type="region of interest" description="Disordered" evidence="2">
    <location>
        <begin position="540"/>
        <end position="600"/>
    </location>
</feature>
<accession>A0ABR2XNU9</accession>
<feature type="region of interest" description="Disordered" evidence="2">
    <location>
        <begin position="404"/>
        <end position="435"/>
    </location>
</feature>
<keyword evidence="1" id="KW-0479">Metal-binding</keyword>
<keyword evidence="3" id="KW-0812">Transmembrane</keyword>
<dbReference type="CDD" id="cd16448">
    <property type="entry name" value="RING-H2"/>
    <property type="match status" value="1"/>
</dbReference>
<organism evidence="5 6">
    <name type="scientific">Seiridium cardinale</name>
    <dbReference type="NCBI Taxonomy" id="138064"/>
    <lineage>
        <taxon>Eukaryota</taxon>
        <taxon>Fungi</taxon>
        <taxon>Dikarya</taxon>
        <taxon>Ascomycota</taxon>
        <taxon>Pezizomycotina</taxon>
        <taxon>Sordariomycetes</taxon>
        <taxon>Xylariomycetidae</taxon>
        <taxon>Amphisphaeriales</taxon>
        <taxon>Sporocadaceae</taxon>
        <taxon>Seiridium</taxon>
    </lineage>
</organism>
<evidence type="ECO:0000256" key="2">
    <source>
        <dbReference type="SAM" id="MobiDB-lite"/>
    </source>
</evidence>
<dbReference type="InterPro" id="IPR013083">
    <property type="entry name" value="Znf_RING/FYVE/PHD"/>
</dbReference>
<sequence length="600" mass="67607">MENPPRPKAEDAPSRVDWYEYTNEDVQWFEDRGCKLIKVNAEPGDVIIWGSRTMHYAKLPDSDTIRTIFYATYAPRKLAIPEDLALEAELFRNHEGSTHWPHSLTQVRNVVLLFSNPWQGGSQGASTILRNITSLSNKIAYSETIRENITTLSTNYAPSDGTIQGLLYVPDIDPDDSCSDRASAYIPKNATQQSNLPPTSYNLVALAPWIDADCTKALLASTRADQLRAFLFYLPNNDTSQPPGSDDSTWTLDDDSSNSWMSKYHYPIYVIPGASGTEMMHELSLYSGNLTQVPYGANISALYHPDSADYVRIWTELRITYDSPTLPIWAWILIIGGLFLFITGGTSLFMHFIQNRRRVALRRRVMRGEIDLEGLGIKRVTVPPQHILDFPLFTYNYDPPPSTSFQPPGSPLPADLKDSHGASGSNEPSVGKMIPPPEYQPSCHVCLEYFESKVTIIRELPCGHIFHHECIDEFLSEISSLCPICKKSMLPRGYSPKITNGMVRRERATRRLRPRIVVGADVEEAHPRINSWSDTVKKHLRSIPSSPTQPEHSAIELSERPKEPGTTRQRMRELAGPVDDRSDDGNPPWRKAVSKVFPWP</sequence>